<protein>
    <submittedName>
        <fullName evidence="7">Breast cancer metastasis-suppressor 1-like protein</fullName>
    </submittedName>
</protein>
<evidence type="ECO:0000313" key="7">
    <source>
        <dbReference type="EMBL" id="KAF0752102.1"/>
    </source>
</evidence>
<keyword evidence="3" id="KW-0805">Transcription regulation</keyword>
<dbReference type="InterPro" id="IPR013907">
    <property type="entry name" value="Sds3"/>
</dbReference>
<feature type="region of interest" description="Disordered" evidence="6">
    <location>
        <begin position="1"/>
        <end position="26"/>
    </location>
</feature>
<dbReference type="SMART" id="SM01401">
    <property type="entry name" value="Sds3"/>
    <property type="match status" value="1"/>
</dbReference>
<feature type="compositionally biased region" description="Basic and acidic residues" evidence="6">
    <location>
        <begin position="16"/>
        <end position="25"/>
    </location>
</feature>
<dbReference type="GO" id="GO:0005654">
    <property type="term" value="C:nucleoplasm"/>
    <property type="evidence" value="ECO:0007669"/>
    <property type="project" value="UniProtKB-ARBA"/>
</dbReference>
<proteinExistence type="predicted"/>
<organism evidence="7 8">
    <name type="scientific">Aphis craccivora</name>
    <name type="common">Cowpea aphid</name>
    <dbReference type="NCBI Taxonomy" id="307492"/>
    <lineage>
        <taxon>Eukaryota</taxon>
        <taxon>Metazoa</taxon>
        <taxon>Ecdysozoa</taxon>
        <taxon>Arthropoda</taxon>
        <taxon>Hexapoda</taxon>
        <taxon>Insecta</taxon>
        <taxon>Pterygota</taxon>
        <taxon>Neoptera</taxon>
        <taxon>Paraneoptera</taxon>
        <taxon>Hemiptera</taxon>
        <taxon>Sternorrhyncha</taxon>
        <taxon>Aphidomorpha</taxon>
        <taxon>Aphidoidea</taxon>
        <taxon>Aphididae</taxon>
        <taxon>Aphidini</taxon>
        <taxon>Aphis</taxon>
        <taxon>Aphis</taxon>
    </lineage>
</organism>
<evidence type="ECO:0000256" key="6">
    <source>
        <dbReference type="SAM" id="MobiDB-lite"/>
    </source>
</evidence>
<feature type="region of interest" description="Disordered" evidence="6">
    <location>
        <begin position="55"/>
        <end position="77"/>
    </location>
</feature>
<keyword evidence="8" id="KW-1185">Reference proteome</keyword>
<name>A0A6G0YAH2_APHCR</name>
<dbReference type="Pfam" id="PF08598">
    <property type="entry name" value="Sds3"/>
    <property type="match status" value="1"/>
</dbReference>
<feature type="compositionally biased region" description="Low complexity" evidence="6">
    <location>
        <begin position="55"/>
        <end position="72"/>
    </location>
</feature>
<evidence type="ECO:0000256" key="3">
    <source>
        <dbReference type="ARBA" id="ARBA00023015"/>
    </source>
</evidence>
<dbReference type="AlphaFoldDB" id="A0A6G0YAH2"/>
<gene>
    <name evidence="7" type="ORF">FWK35_00025588</name>
</gene>
<evidence type="ECO:0000256" key="5">
    <source>
        <dbReference type="ARBA" id="ARBA00023242"/>
    </source>
</evidence>
<sequence length="278" mass="32235">MSTATSSHNSDINSEIQKKAEDDRSNTVVRKIVCSEKLTDISYYKKEYSEISISSLSSSSESNNSDSDTDNSSDLHSDVNEKLEDQCKEKIQNIVTDLYFLKEILHSEKIREIEEKLVEVRLGTAKEYRIPLQELQDQLKSRLEVASVLRQFKLTNLKHKHEAEEQAIRQNFENNKEILYDTIKADLEEKIQQLEEARNEVDVDAAFWLGCSLIRSGRGRGRRPNGHVQPKRKPVMISGPCIVYNLKEHEILEDWTKIKKMLSSSKRKENAMQRFKPY</sequence>
<dbReference type="GO" id="GO:0010468">
    <property type="term" value="P:regulation of gene expression"/>
    <property type="evidence" value="ECO:0007669"/>
    <property type="project" value="UniProtKB-ARBA"/>
</dbReference>
<evidence type="ECO:0000256" key="2">
    <source>
        <dbReference type="ARBA" id="ARBA00022491"/>
    </source>
</evidence>
<keyword evidence="2" id="KW-0678">Repressor</keyword>
<evidence type="ECO:0000256" key="4">
    <source>
        <dbReference type="ARBA" id="ARBA00023163"/>
    </source>
</evidence>
<comment type="subcellular location">
    <subcellularLocation>
        <location evidence="1">Nucleus</location>
    </subcellularLocation>
</comment>
<reference evidence="7 8" key="1">
    <citation type="submission" date="2019-08" db="EMBL/GenBank/DDBJ databases">
        <title>Whole genome of Aphis craccivora.</title>
        <authorList>
            <person name="Voronova N.V."/>
            <person name="Shulinski R.S."/>
            <person name="Bandarenka Y.V."/>
            <person name="Zhorov D.G."/>
            <person name="Warner D."/>
        </authorList>
    </citation>
    <scope>NUCLEOTIDE SEQUENCE [LARGE SCALE GENOMIC DNA]</scope>
    <source>
        <strain evidence="7">180601</strain>
        <tissue evidence="7">Whole Body</tissue>
    </source>
</reference>
<dbReference type="PANTHER" id="PTHR21964">
    <property type="entry name" value="BREAST CANCER METASTASIS-SUPPRESSOR 1"/>
    <property type="match status" value="1"/>
</dbReference>
<dbReference type="OrthoDB" id="20886at2759"/>
<evidence type="ECO:0000256" key="1">
    <source>
        <dbReference type="ARBA" id="ARBA00004123"/>
    </source>
</evidence>
<feature type="compositionally biased region" description="Polar residues" evidence="6">
    <location>
        <begin position="1"/>
        <end position="15"/>
    </location>
</feature>
<comment type="caution">
    <text evidence="7">The sequence shown here is derived from an EMBL/GenBank/DDBJ whole genome shotgun (WGS) entry which is preliminary data.</text>
</comment>
<dbReference type="Proteomes" id="UP000478052">
    <property type="component" value="Unassembled WGS sequence"/>
</dbReference>
<accession>A0A6G0YAH2</accession>
<keyword evidence="5" id="KW-0539">Nucleus</keyword>
<evidence type="ECO:0000313" key="8">
    <source>
        <dbReference type="Proteomes" id="UP000478052"/>
    </source>
</evidence>
<dbReference type="EMBL" id="VUJU01005164">
    <property type="protein sequence ID" value="KAF0752102.1"/>
    <property type="molecule type" value="Genomic_DNA"/>
</dbReference>
<keyword evidence="4" id="KW-0804">Transcription</keyword>